<dbReference type="Gene3D" id="3.40.50.150">
    <property type="entry name" value="Vaccinia Virus protein VP39"/>
    <property type="match status" value="1"/>
</dbReference>
<keyword evidence="5 8" id="KW-0808">Transferase</keyword>
<dbReference type="GO" id="GO:0102130">
    <property type="term" value="F:malonyl-CoA methyltransferase activity"/>
    <property type="evidence" value="ECO:0007669"/>
    <property type="project" value="UniProtKB-EC"/>
</dbReference>
<keyword evidence="11" id="KW-1185">Reference proteome</keyword>
<evidence type="ECO:0000256" key="8">
    <source>
        <dbReference type="HAMAP-Rule" id="MF_00835"/>
    </source>
</evidence>
<dbReference type="HAMAP" id="MF_00835">
    <property type="entry name" value="BioC"/>
    <property type="match status" value="1"/>
</dbReference>
<dbReference type="AlphaFoldDB" id="A0A2N9YC22"/>
<evidence type="ECO:0000259" key="9">
    <source>
        <dbReference type="Pfam" id="PF08241"/>
    </source>
</evidence>
<dbReference type="KEGG" id="blep:AL038_01610"/>
<organism evidence="10 11">
    <name type="scientific">Beggiatoa leptomitoformis</name>
    <dbReference type="NCBI Taxonomy" id="288004"/>
    <lineage>
        <taxon>Bacteria</taxon>
        <taxon>Pseudomonadati</taxon>
        <taxon>Pseudomonadota</taxon>
        <taxon>Gammaproteobacteria</taxon>
        <taxon>Thiotrichales</taxon>
        <taxon>Thiotrichaceae</taxon>
        <taxon>Beggiatoa</taxon>
    </lineage>
</organism>
<dbReference type="CDD" id="cd02440">
    <property type="entry name" value="AdoMet_MTases"/>
    <property type="match status" value="1"/>
</dbReference>
<dbReference type="RefSeq" id="WP_062148040.1">
    <property type="nucleotide sequence ID" value="NZ_CP012373.2"/>
</dbReference>
<feature type="domain" description="Methyltransferase type 11" evidence="9">
    <location>
        <begin position="53"/>
        <end position="154"/>
    </location>
</feature>
<dbReference type="UniPathway" id="UPA00078"/>
<dbReference type="PANTHER" id="PTHR13090">
    <property type="entry name" value="ARGININE-HYDROXYLASE NDUFAF5, MITOCHONDRIAL"/>
    <property type="match status" value="1"/>
</dbReference>
<keyword evidence="4 8" id="KW-0489">Methyltransferase</keyword>
<evidence type="ECO:0000256" key="4">
    <source>
        <dbReference type="ARBA" id="ARBA00022603"/>
    </source>
</evidence>
<comment type="similarity">
    <text evidence="8">Belongs to the methyltransferase superfamily.</text>
</comment>
<dbReference type="EMBL" id="CP018889">
    <property type="protein sequence ID" value="AUI68020.1"/>
    <property type="molecule type" value="Genomic_DNA"/>
</dbReference>
<dbReference type="GO" id="GO:0032259">
    <property type="term" value="P:methylation"/>
    <property type="evidence" value="ECO:0007669"/>
    <property type="project" value="UniProtKB-KW"/>
</dbReference>
<reference evidence="11" key="1">
    <citation type="submission" date="2016-12" db="EMBL/GenBank/DDBJ databases">
        <title>Complete Genome Sequence of Beggiatoa leptomitiformis D-401.</title>
        <authorList>
            <person name="Fomenkov A."/>
            <person name="Vincze T."/>
            <person name="Grabovich M."/>
            <person name="Anton B.P."/>
            <person name="Dubinina G."/>
            <person name="Orlova M."/>
            <person name="Belousova E."/>
            <person name="Roberts R.J."/>
        </authorList>
    </citation>
    <scope>NUCLEOTIDE SEQUENCE [LARGE SCALE GENOMIC DNA]</scope>
    <source>
        <strain evidence="11">D-401</strain>
    </source>
</reference>
<dbReference type="InterPro" id="IPR011814">
    <property type="entry name" value="BioC"/>
</dbReference>
<dbReference type="InterPro" id="IPR013216">
    <property type="entry name" value="Methyltransf_11"/>
</dbReference>
<keyword evidence="6 8" id="KW-0949">S-adenosyl-L-methionine</keyword>
<dbReference type="SUPFAM" id="SSF53335">
    <property type="entry name" value="S-adenosyl-L-methionine-dependent methyltransferases"/>
    <property type="match status" value="1"/>
</dbReference>
<evidence type="ECO:0000313" key="10">
    <source>
        <dbReference type="EMBL" id="AUI68020.1"/>
    </source>
</evidence>
<dbReference type="EC" id="2.1.1.197" evidence="3 8"/>
<sequence>MDSPDLLNLRAIARSFGQAAQTYEQFAQLQKEVCEQLVARTVELKIQPTVIADIGAGSGRLTRALSQHYPNAQLYALDIAMPMLQYAQQKAPWSIPFFRPRHQHFIAANALHLPIASASVDLVVSSLMLQWCPDFAGVFAEFARVLKPDGVLLFSTLGLDTLKELRQSWASVDDTNHINHFTDMHELGDALLRAGLHNPVMDVDWHRYYYADVVTLMRELRAIGAHTVMTGKRQGLTGKHKFQSMLSHYEQHRTPQGLTATYEVVYGHAGGRKTPQIKSTDGIVKIPISQIQRPKPTD</sequence>
<comment type="function">
    <text evidence="8">Converts the free carboxyl group of a malonyl-thioester to its methyl ester by transfer of a methyl group from S-adenosyl-L-methionine (SAM). It allows to synthesize pimeloyl-ACP via the fatty acid synthetic pathway.</text>
</comment>
<name>A0A2N9YC22_9GAMM</name>
<dbReference type="InterPro" id="IPR029063">
    <property type="entry name" value="SAM-dependent_MTases_sf"/>
</dbReference>
<evidence type="ECO:0000256" key="3">
    <source>
        <dbReference type="ARBA" id="ARBA00012327"/>
    </source>
</evidence>
<evidence type="ECO:0000256" key="5">
    <source>
        <dbReference type="ARBA" id="ARBA00022679"/>
    </source>
</evidence>
<evidence type="ECO:0000313" key="11">
    <source>
        <dbReference type="Proteomes" id="UP000234271"/>
    </source>
</evidence>
<evidence type="ECO:0000256" key="2">
    <source>
        <dbReference type="ARBA" id="ARBA00004746"/>
    </source>
</evidence>
<dbReference type="Pfam" id="PF08241">
    <property type="entry name" value="Methyltransf_11"/>
    <property type="match status" value="1"/>
</dbReference>
<dbReference type="Proteomes" id="UP000234271">
    <property type="component" value="Chromosome"/>
</dbReference>
<proteinExistence type="inferred from homology"/>
<gene>
    <name evidence="8 10" type="primary">bioC</name>
    <name evidence="10" type="ORF">BLE401_04425</name>
</gene>
<protein>
    <recommendedName>
        <fullName evidence="3 8">Malonyl-[acyl-carrier protein] O-methyltransferase</fullName>
        <shortName evidence="8">Malonyl-ACP O-methyltransferase</shortName>
        <ecNumber evidence="3 8">2.1.1.197</ecNumber>
    </recommendedName>
    <alternativeName>
        <fullName evidence="8">Biotin synthesis protein BioC</fullName>
    </alternativeName>
</protein>
<evidence type="ECO:0000256" key="7">
    <source>
        <dbReference type="ARBA" id="ARBA00022756"/>
    </source>
</evidence>
<keyword evidence="7 8" id="KW-0093">Biotin biosynthesis</keyword>
<dbReference type="GO" id="GO:0008757">
    <property type="term" value="F:S-adenosylmethionine-dependent methyltransferase activity"/>
    <property type="evidence" value="ECO:0007669"/>
    <property type="project" value="InterPro"/>
</dbReference>
<comment type="pathway">
    <text evidence="2 8">Cofactor biosynthesis; biotin biosynthesis.</text>
</comment>
<dbReference type="OrthoDB" id="9760689at2"/>
<accession>A0A2N9YC22</accession>
<evidence type="ECO:0000256" key="6">
    <source>
        <dbReference type="ARBA" id="ARBA00022691"/>
    </source>
</evidence>
<dbReference type="NCBIfam" id="TIGR02072">
    <property type="entry name" value="BioC"/>
    <property type="match status" value="1"/>
</dbReference>
<evidence type="ECO:0000256" key="1">
    <source>
        <dbReference type="ARBA" id="ARBA00000852"/>
    </source>
</evidence>
<comment type="catalytic activity">
    <reaction evidence="1 8">
        <text>malonyl-[ACP] + S-adenosyl-L-methionine = malonyl-[ACP] methyl ester + S-adenosyl-L-homocysteine</text>
        <dbReference type="Rhea" id="RHEA:17105"/>
        <dbReference type="Rhea" id="RHEA-COMP:9623"/>
        <dbReference type="Rhea" id="RHEA-COMP:9954"/>
        <dbReference type="ChEBI" id="CHEBI:57856"/>
        <dbReference type="ChEBI" id="CHEBI:59789"/>
        <dbReference type="ChEBI" id="CHEBI:78449"/>
        <dbReference type="ChEBI" id="CHEBI:78845"/>
        <dbReference type="EC" id="2.1.1.197"/>
    </reaction>
</comment>
<dbReference type="GO" id="GO:0010340">
    <property type="term" value="F:carboxyl-O-methyltransferase activity"/>
    <property type="evidence" value="ECO:0007669"/>
    <property type="project" value="UniProtKB-UniRule"/>
</dbReference>
<dbReference type="PANTHER" id="PTHR13090:SF1">
    <property type="entry name" value="ARGININE-HYDROXYLASE NDUFAF5, MITOCHONDRIAL"/>
    <property type="match status" value="1"/>
</dbReference>
<dbReference type="InterPro" id="IPR050602">
    <property type="entry name" value="Malonyl-ACP_OMT"/>
</dbReference>
<dbReference type="GO" id="GO:0009102">
    <property type="term" value="P:biotin biosynthetic process"/>
    <property type="evidence" value="ECO:0007669"/>
    <property type="project" value="UniProtKB-UniRule"/>
</dbReference>
<dbReference type="STRING" id="288004.AL038_01610"/>